<accession>A0A5B9D6C2</accession>
<organism evidence="1 2">
    <name type="scientific">Promethearchaeum syntrophicum</name>
    <dbReference type="NCBI Taxonomy" id="2594042"/>
    <lineage>
        <taxon>Archaea</taxon>
        <taxon>Promethearchaeati</taxon>
        <taxon>Promethearchaeota</taxon>
        <taxon>Promethearchaeia</taxon>
        <taxon>Promethearchaeales</taxon>
        <taxon>Promethearchaeaceae</taxon>
        <taxon>Promethearchaeum</taxon>
    </lineage>
</organism>
<keyword evidence="2" id="KW-1185">Reference proteome</keyword>
<evidence type="ECO:0000313" key="1">
    <source>
        <dbReference type="EMBL" id="QEE14669.2"/>
    </source>
</evidence>
<dbReference type="KEGG" id="psyt:DSAG12_00482"/>
<dbReference type="Proteomes" id="UP000321408">
    <property type="component" value="Chromosome"/>
</dbReference>
<proteinExistence type="predicted"/>
<sequence>MNYCFEKQPISKLYIESIENGLIIVFKSYKGFLEFLPVCFEDKMNLIKQNFEKREENYFQVSSDLSVQSFPKSGLEIFFSLISEHSNDLVDHLILHFTSLNIKDIEIYRKNSVKIIVKFNNFDSLIEYRNFIEYFINRKINSVKEITN</sequence>
<reference evidence="1 2" key="2">
    <citation type="journal article" date="2024" name="Int. J. Syst. Evol. Microbiol.">
        <title>Promethearchaeum syntrophicum gen. nov., sp. nov., an anaerobic, obligately syntrophic archaeon, the first isolate of the lineage 'Asgard' archaea, and proposal of the new archaeal phylum Promethearchaeota phyl. nov. and kingdom Promethearchaeati regn. nov.</title>
        <authorList>
            <person name="Imachi H."/>
            <person name="Nobu M.K."/>
            <person name="Kato S."/>
            <person name="Takaki Y."/>
            <person name="Miyazaki M."/>
            <person name="Miyata M."/>
            <person name="Ogawara M."/>
            <person name="Saito Y."/>
            <person name="Sakai S."/>
            <person name="Tahara Y.O."/>
            <person name="Takano Y."/>
            <person name="Tasumi E."/>
            <person name="Uematsu K."/>
            <person name="Yoshimura T."/>
            <person name="Itoh T."/>
            <person name="Ohkuma M."/>
            <person name="Takai K."/>
        </authorList>
    </citation>
    <scope>NUCLEOTIDE SEQUENCE [LARGE SCALE GENOMIC DNA]</scope>
    <source>
        <strain evidence="1 2">MK-D1</strain>
    </source>
</reference>
<protein>
    <submittedName>
        <fullName evidence="1">Uncharacterized protein</fullName>
    </submittedName>
</protein>
<evidence type="ECO:0000313" key="2">
    <source>
        <dbReference type="Proteomes" id="UP000321408"/>
    </source>
</evidence>
<name>A0A5B9D6C2_9ARCH</name>
<dbReference type="AlphaFoldDB" id="A0A5B9D6C2"/>
<reference evidence="1 2" key="1">
    <citation type="journal article" date="2020" name="Nature">
        <title>Isolation of an archaeon at the prokaryote-eukaryote interface.</title>
        <authorList>
            <person name="Imachi H."/>
            <person name="Nobu M.K."/>
            <person name="Nakahara N."/>
            <person name="Morono Y."/>
            <person name="Ogawara M."/>
            <person name="Takaki Y."/>
            <person name="Takano Y."/>
            <person name="Uematsu K."/>
            <person name="Ikuta T."/>
            <person name="Ito M."/>
            <person name="Matsui Y."/>
            <person name="Miyazaki M."/>
            <person name="Murata K."/>
            <person name="Saito Y."/>
            <person name="Sakai S."/>
            <person name="Song C."/>
            <person name="Tasumi E."/>
            <person name="Yamanaka Y."/>
            <person name="Yamaguchi T."/>
            <person name="Kamagata Y."/>
            <person name="Tamaki H."/>
            <person name="Takai K."/>
        </authorList>
    </citation>
    <scope>NUCLEOTIDE SEQUENCE [LARGE SCALE GENOMIC DNA]</scope>
    <source>
        <strain evidence="1 2">MK-D1</strain>
    </source>
</reference>
<dbReference type="EMBL" id="CP042905">
    <property type="protein sequence ID" value="QEE14669.2"/>
    <property type="molecule type" value="Genomic_DNA"/>
</dbReference>
<gene>
    <name evidence="1" type="ORF">DSAG12_00482</name>
</gene>